<dbReference type="PANTHER" id="PTHR42756">
    <property type="entry name" value="TRANSCRIPTIONAL REGULATOR, MARR"/>
    <property type="match status" value="1"/>
</dbReference>
<organism evidence="5 6">
    <name type="scientific">Clostridium saccharobutylicum</name>
    <dbReference type="NCBI Taxonomy" id="169679"/>
    <lineage>
        <taxon>Bacteria</taxon>
        <taxon>Bacillati</taxon>
        <taxon>Bacillota</taxon>
        <taxon>Clostridia</taxon>
        <taxon>Eubacteriales</taxon>
        <taxon>Clostridiaceae</taxon>
        <taxon>Clostridium</taxon>
    </lineage>
</organism>
<dbReference type="PANTHER" id="PTHR42756:SF2">
    <property type="entry name" value="MARR FAMILY REGULATORY PROTEIN"/>
    <property type="match status" value="1"/>
</dbReference>
<keyword evidence="2" id="KW-0238">DNA-binding</keyword>
<evidence type="ECO:0000313" key="6">
    <source>
        <dbReference type="Proteomes" id="UP000191154"/>
    </source>
</evidence>
<reference evidence="5 6" key="1">
    <citation type="submission" date="2016-05" db="EMBL/GenBank/DDBJ databases">
        <title>Microbial solvent formation.</title>
        <authorList>
            <person name="Poehlein A."/>
            <person name="Montoya Solano J.D."/>
            <person name="Flitsch S."/>
            <person name="Krabben P."/>
            <person name="Duerre P."/>
            <person name="Daniel R."/>
        </authorList>
    </citation>
    <scope>NUCLEOTIDE SEQUENCE [LARGE SCALE GENOMIC DNA]</scope>
    <source>
        <strain evidence="5 6">L1-8</strain>
    </source>
</reference>
<feature type="domain" description="HTH marR-type" evidence="4">
    <location>
        <begin position="1"/>
        <end position="137"/>
    </location>
</feature>
<evidence type="ECO:0000256" key="2">
    <source>
        <dbReference type="ARBA" id="ARBA00023125"/>
    </source>
</evidence>
<dbReference type="SUPFAM" id="SSF46785">
    <property type="entry name" value="Winged helix' DNA-binding domain"/>
    <property type="match status" value="1"/>
</dbReference>
<evidence type="ECO:0000256" key="3">
    <source>
        <dbReference type="ARBA" id="ARBA00023163"/>
    </source>
</evidence>
<dbReference type="SMART" id="SM00347">
    <property type="entry name" value="HTH_MARR"/>
    <property type="match status" value="1"/>
</dbReference>
<comment type="caution">
    <text evidence="5">The sequence shown here is derived from an EMBL/GenBank/DDBJ whole genome shotgun (WGS) entry which is preliminary data.</text>
</comment>
<dbReference type="Gene3D" id="1.10.10.10">
    <property type="entry name" value="Winged helix-like DNA-binding domain superfamily/Winged helix DNA-binding domain"/>
    <property type="match status" value="1"/>
</dbReference>
<dbReference type="GO" id="GO:0003700">
    <property type="term" value="F:DNA-binding transcription factor activity"/>
    <property type="evidence" value="ECO:0007669"/>
    <property type="project" value="InterPro"/>
</dbReference>
<evidence type="ECO:0000313" key="5">
    <source>
        <dbReference type="EMBL" id="OOM10675.1"/>
    </source>
</evidence>
<dbReference type="InterPro" id="IPR000835">
    <property type="entry name" value="HTH_MarR-typ"/>
</dbReference>
<dbReference type="GO" id="GO:0003677">
    <property type="term" value="F:DNA binding"/>
    <property type="evidence" value="ECO:0007669"/>
    <property type="project" value="UniProtKB-KW"/>
</dbReference>
<dbReference type="PRINTS" id="PR00598">
    <property type="entry name" value="HTHMARR"/>
</dbReference>
<name>A0A1S8N2Q0_CLOSA</name>
<dbReference type="AlphaFoldDB" id="A0A1S8N2Q0"/>
<dbReference type="EMBL" id="LZYZ01000006">
    <property type="protein sequence ID" value="OOM10675.1"/>
    <property type="molecule type" value="Genomic_DNA"/>
</dbReference>
<dbReference type="InterPro" id="IPR036390">
    <property type="entry name" value="WH_DNA-bd_sf"/>
</dbReference>
<dbReference type="Pfam" id="PF01047">
    <property type="entry name" value="MarR"/>
    <property type="match status" value="1"/>
</dbReference>
<proteinExistence type="predicted"/>
<protein>
    <submittedName>
        <fullName evidence="5">Transcriptional regulator SlyA</fullName>
    </submittedName>
</protein>
<evidence type="ECO:0000259" key="4">
    <source>
        <dbReference type="PROSITE" id="PS50995"/>
    </source>
</evidence>
<dbReference type="PROSITE" id="PS50995">
    <property type="entry name" value="HTH_MARR_2"/>
    <property type="match status" value="1"/>
</dbReference>
<keyword evidence="3" id="KW-0804">Transcription</keyword>
<keyword evidence="1" id="KW-0805">Transcription regulation</keyword>
<gene>
    <name evidence="5" type="primary">slyA_8</name>
    <name evidence="5" type="ORF">CLOSAC_32960</name>
</gene>
<dbReference type="InterPro" id="IPR036388">
    <property type="entry name" value="WH-like_DNA-bd_sf"/>
</dbReference>
<dbReference type="Proteomes" id="UP000191154">
    <property type="component" value="Unassembled WGS sequence"/>
</dbReference>
<dbReference type="STRING" id="169679.CSACC_24250"/>
<sequence length="146" mass="17183">MKRETTNFIMLNSKIFRNTQIFLDRVLKKFELSSGSIPYIFNLEKNEGISQNKLSKEVGNDKSMSARTITKLIELEFVYKKQDEKDSRAYNLYLTEKAKELIPEIRKDIKTVLDLLTEDLTEEEMLITAKSLRKILNKTQRLKDDE</sequence>
<accession>A0A1S8N2Q0</accession>
<evidence type="ECO:0000256" key="1">
    <source>
        <dbReference type="ARBA" id="ARBA00023015"/>
    </source>
</evidence>